<gene>
    <name evidence="3" type="ORF">GCM10007923_15670</name>
</gene>
<dbReference type="Proteomes" id="UP001156702">
    <property type="component" value="Unassembled WGS sequence"/>
</dbReference>
<evidence type="ECO:0000256" key="2">
    <source>
        <dbReference type="SAM" id="SignalP"/>
    </source>
</evidence>
<organism evidence="3 4">
    <name type="scientific">Shinella yambaruensis</name>
    <dbReference type="NCBI Taxonomy" id="415996"/>
    <lineage>
        <taxon>Bacteria</taxon>
        <taxon>Pseudomonadati</taxon>
        <taxon>Pseudomonadota</taxon>
        <taxon>Alphaproteobacteria</taxon>
        <taxon>Hyphomicrobiales</taxon>
        <taxon>Rhizobiaceae</taxon>
        <taxon>Shinella</taxon>
    </lineage>
</organism>
<reference evidence="4" key="1">
    <citation type="journal article" date="2019" name="Int. J. Syst. Evol. Microbiol.">
        <title>The Global Catalogue of Microorganisms (GCM) 10K type strain sequencing project: providing services to taxonomists for standard genome sequencing and annotation.</title>
        <authorList>
            <consortium name="The Broad Institute Genomics Platform"/>
            <consortium name="The Broad Institute Genome Sequencing Center for Infectious Disease"/>
            <person name="Wu L."/>
            <person name="Ma J."/>
        </authorList>
    </citation>
    <scope>NUCLEOTIDE SEQUENCE [LARGE SCALE GENOMIC DNA]</scope>
    <source>
        <strain evidence="4">NBRC 102122</strain>
    </source>
</reference>
<evidence type="ECO:0000256" key="1">
    <source>
        <dbReference type="SAM" id="MobiDB-lite"/>
    </source>
</evidence>
<dbReference type="RefSeq" id="WP_244767416.1">
    <property type="nucleotide sequence ID" value="NZ_BSOP01000013.1"/>
</dbReference>
<evidence type="ECO:0000313" key="4">
    <source>
        <dbReference type="Proteomes" id="UP001156702"/>
    </source>
</evidence>
<accession>A0ABQ5ZE93</accession>
<dbReference type="EMBL" id="BSOP01000013">
    <property type="protein sequence ID" value="GLR50361.1"/>
    <property type="molecule type" value="Genomic_DNA"/>
</dbReference>
<comment type="caution">
    <text evidence="3">The sequence shown here is derived from an EMBL/GenBank/DDBJ whole genome shotgun (WGS) entry which is preliminary data.</text>
</comment>
<proteinExistence type="predicted"/>
<keyword evidence="4" id="KW-1185">Reference proteome</keyword>
<feature type="chain" id="PRO_5046030146" description="DUF4148 domain-containing protein" evidence="2">
    <location>
        <begin position="27"/>
        <end position="87"/>
    </location>
</feature>
<protein>
    <recommendedName>
        <fullName evidence="5">DUF4148 domain-containing protein</fullName>
    </recommendedName>
</protein>
<sequence length="87" mass="9219">MSKSLNAAFAATLLAASLFGGSAAFAGGDYYRGVSPTSEQDQMIEAKRQARIANGHVYSRAETTSRRIGPANGDYYPGLDRTATADR</sequence>
<feature type="region of interest" description="Disordered" evidence="1">
    <location>
        <begin position="61"/>
        <end position="87"/>
    </location>
</feature>
<evidence type="ECO:0000313" key="3">
    <source>
        <dbReference type="EMBL" id="GLR50361.1"/>
    </source>
</evidence>
<evidence type="ECO:0008006" key="5">
    <source>
        <dbReference type="Google" id="ProtNLM"/>
    </source>
</evidence>
<name>A0ABQ5ZE93_9HYPH</name>
<keyword evidence="2" id="KW-0732">Signal</keyword>
<feature type="signal peptide" evidence="2">
    <location>
        <begin position="1"/>
        <end position="26"/>
    </location>
</feature>